<dbReference type="SUPFAM" id="SSF55811">
    <property type="entry name" value="Nudix"/>
    <property type="match status" value="1"/>
</dbReference>
<dbReference type="AlphaFoldDB" id="A0A1L3MIA3"/>
<reference evidence="1 3" key="1">
    <citation type="submission" date="2015-11" db="EMBL/GenBank/DDBJ databases">
        <authorList>
            <person name="Zhang Y."/>
            <person name="Guo Z."/>
        </authorList>
    </citation>
    <scope>NUCLEOTIDE SEQUENCE [LARGE SCALE GENOMIC DNA]</scope>
    <source>
        <strain evidence="1 3">YFY001</strain>
    </source>
</reference>
<dbReference type="Proteomes" id="UP000593998">
    <property type="component" value="Chromosome"/>
</dbReference>
<proteinExistence type="predicted"/>
<dbReference type="Pfam" id="PF16262">
    <property type="entry name" value="DUF4916"/>
    <property type="match status" value="1"/>
</dbReference>
<dbReference type="EMBL" id="CP013290">
    <property type="protein sequence ID" value="APH01874.1"/>
    <property type="molecule type" value="Genomic_DNA"/>
</dbReference>
<dbReference type="Proteomes" id="UP000182938">
    <property type="component" value="Chromosome"/>
</dbReference>
<dbReference type="InterPro" id="IPR015797">
    <property type="entry name" value="NUDIX_hydrolase-like_dom_sf"/>
</dbReference>
<reference evidence="2 4" key="2">
    <citation type="submission" date="2020-10" db="EMBL/GenBank/DDBJ databases">
        <title>Janibacter indicus TT2 genome sequence.</title>
        <authorList>
            <person name="Lee K."/>
            <person name="Ganzorig M."/>
        </authorList>
    </citation>
    <scope>NUCLEOTIDE SEQUENCE [LARGE SCALE GENOMIC DNA]</scope>
    <source>
        <strain evidence="2 4">TT2</strain>
    </source>
</reference>
<dbReference type="RefSeq" id="WP_072625031.1">
    <property type="nucleotide sequence ID" value="NZ_CP013290.1"/>
</dbReference>
<dbReference type="EMBL" id="CP062789">
    <property type="protein sequence ID" value="QOK21805.1"/>
    <property type="molecule type" value="Genomic_DNA"/>
</dbReference>
<sequence>MPTDLDRQEAWLSREELDNVRGRVPILYVAAVPVRVADNGDVTAVGLLLRASDTGTMERELIAGRVNYHERVRDALVRHLEKDLGPMALPSVPASPAPFTVAEFFPTPGVTPFHDPRQHAVALSFIVPVRGDCAPQHDALDLAWLTPEEAGETGLLAEMSGGHGALLRQALAHLGHSSV</sequence>
<evidence type="ECO:0000313" key="1">
    <source>
        <dbReference type="EMBL" id="APH01874.1"/>
    </source>
</evidence>
<evidence type="ECO:0000313" key="4">
    <source>
        <dbReference type="Proteomes" id="UP000593998"/>
    </source>
</evidence>
<accession>A0A1L3MIA3</accession>
<protein>
    <submittedName>
        <fullName evidence="1">ADP-ribose pyrophosphatase</fullName>
    </submittedName>
    <submittedName>
        <fullName evidence="2">NUDIX hydrolase family protein</fullName>
    </submittedName>
</protein>
<evidence type="ECO:0000313" key="2">
    <source>
        <dbReference type="EMBL" id="QOK21805.1"/>
    </source>
</evidence>
<evidence type="ECO:0000313" key="3">
    <source>
        <dbReference type="Proteomes" id="UP000182938"/>
    </source>
</evidence>
<dbReference type="Gene3D" id="3.90.79.10">
    <property type="entry name" value="Nucleoside Triphosphate Pyrophosphohydrolase"/>
    <property type="match status" value="1"/>
</dbReference>
<gene>
    <name evidence="1" type="ORF">ASJ30_10325</name>
    <name evidence="2" type="ORF">IGS73_11765</name>
</gene>
<keyword evidence="3" id="KW-1185">Reference proteome</keyword>
<dbReference type="GO" id="GO:0016787">
    <property type="term" value="F:hydrolase activity"/>
    <property type="evidence" value="ECO:0007669"/>
    <property type="project" value="UniProtKB-KW"/>
</dbReference>
<organism evidence="1 3">
    <name type="scientific">Janibacter indicus</name>
    <dbReference type="NCBI Taxonomy" id="857417"/>
    <lineage>
        <taxon>Bacteria</taxon>
        <taxon>Bacillati</taxon>
        <taxon>Actinomycetota</taxon>
        <taxon>Actinomycetes</taxon>
        <taxon>Micrococcales</taxon>
        <taxon>Intrasporangiaceae</taxon>
        <taxon>Janibacter</taxon>
    </lineage>
</organism>
<dbReference type="InterPro" id="IPR032582">
    <property type="entry name" value="DUF4916"/>
</dbReference>
<dbReference type="KEGG" id="jte:ASJ30_10325"/>
<name>A0A1L3MIA3_9MICO</name>
<keyword evidence="2" id="KW-0378">Hydrolase</keyword>